<reference evidence="5 6" key="1">
    <citation type="submission" date="2019-03" db="EMBL/GenBank/DDBJ databases">
        <title>Draft genome sequences of novel Actinobacteria.</title>
        <authorList>
            <person name="Sahin N."/>
            <person name="Ay H."/>
            <person name="Saygin H."/>
        </authorList>
    </citation>
    <scope>NUCLEOTIDE SEQUENCE [LARGE SCALE GENOMIC DNA]</scope>
    <source>
        <strain evidence="5 6">16K404</strain>
    </source>
</reference>
<dbReference type="SUPFAM" id="SSF46689">
    <property type="entry name" value="Homeodomain-like"/>
    <property type="match status" value="1"/>
</dbReference>
<evidence type="ECO:0000256" key="2">
    <source>
        <dbReference type="PROSITE-ProRule" id="PRU00335"/>
    </source>
</evidence>
<feature type="region of interest" description="Disordered" evidence="3">
    <location>
        <begin position="1"/>
        <end position="22"/>
    </location>
</feature>
<dbReference type="Proteomes" id="UP000294744">
    <property type="component" value="Unassembled WGS sequence"/>
</dbReference>
<dbReference type="GO" id="GO:0003700">
    <property type="term" value="F:DNA-binding transcription factor activity"/>
    <property type="evidence" value="ECO:0007669"/>
    <property type="project" value="TreeGrafter"/>
</dbReference>
<organism evidence="5 6">
    <name type="scientific">Saccharopolyspora aridisoli</name>
    <dbReference type="NCBI Taxonomy" id="2530385"/>
    <lineage>
        <taxon>Bacteria</taxon>
        <taxon>Bacillati</taxon>
        <taxon>Actinomycetota</taxon>
        <taxon>Actinomycetes</taxon>
        <taxon>Pseudonocardiales</taxon>
        <taxon>Pseudonocardiaceae</taxon>
        <taxon>Saccharopolyspora</taxon>
    </lineage>
</organism>
<proteinExistence type="predicted"/>
<name>A0A4R4UQU7_9PSEU</name>
<dbReference type="RefSeq" id="WP_132624761.1">
    <property type="nucleotide sequence ID" value="NZ_SMKV01000022.1"/>
</dbReference>
<dbReference type="PRINTS" id="PR00455">
    <property type="entry name" value="HTHTETR"/>
</dbReference>
<dbReference type="GO" id="GO:0000976">
    <property type="term" value="F:transcription cis-regulatory region binding"/>
    <property type="evidence" value="ECO:0007669"/>
    <property type="project" value="TreeGrafter"/>
</dbReference>
<feature type="DNA-binding region" description="H-T-H motif" evidence="2">
    <location>
        <begin position="44"/>
        <end position="63"/>
    </location>
</feature>
<dbReference type="EMBL" id="SMKV01000022">
    <property type="protein sequence ID" value="TDC90893.1"/>
    <property type="molecule type" value="Genomic_DNA"/>
</dbReference>
<dbReference type="InterPro" id="IPR050109">
    <property type="entry name" value="HTH-type_TetR-like_transc_reg"/>
</dbReference>
<dbReference type="OrthoDB" id="3235020at2"/>
<feature type="domain" description="HTH tetR-type" evidence="4">
    <location>
        <begin position="21"/>
        <end position="81"/>
    </location>
</feature>
<dbReference type="AlphaFoldDB" id="A0A4R4UQU7"/>
<keyword evidence="1 2" id="KW-0238">DNA-binding</keyword>
<dbReference type="InterPro" id="IPR041347">
    <property type="entry name" value="MftR_C"/>
</dbReference>
<dbReference type="InterPro" id="IPR023772">
    <property type="entry name" value="DNA-bd_HTH_TetR-type_CS"/>
</dbReference>
<gene>
    <name evidence="5" type="ORF">E1161_18025</name>
</gene>
<dbReference type="Gene3D" id="1.10.357.10">
    <property type="entry name" value="Tetracycline Repressor, domain 2"/>
    <property type="match status" value="1"/>
</dbReference>
<dbReference type="Pfam" id="PF00440">
    <property type="entry name" value="TetR_N"/>
    <property type="match status" value="1"/>
</dbReference>
<keyword evidence="6" id="KW-1185">Reference proteome</keyword>
<dbReference type="Pfam" id="PF17754">
    <property type="entry name" value="TetR_C_14"/>
    <property type="match status" value="1"/>
</dbReference>
<comment type="caution">
    <text evidence="5">The sequence shown here is derived from an EMBL/GenBank/DDBJ whole genome shotgun (WGS) entry which is preliminary data.</text>
</comment>
<protein>
    <submittedName>
        <fullName evidence="5">TetR family transcriptional regulator</fullName>
    </submittedName>
</protein>
<evidence type="ECO:0000259" key="4">
    <source>
        <dbReference type="PROSITE" id="PS50977"/>
    </source>
</evidence>
<dbReference type="PANTHER" id="PTHR30055:SF226">
    <property type="entry name" value="HTH-TYPE TRANSCRIPTIONAL REGULATOR PKSA"/>
    <property type="match status" value="1"/>
</dbReference>
<dbReference type="PROSITE" id="PS50977">
    <property type="entry name" value="HTH_TETR_2"/>
    <property type="match status" value="1"/>
</dbReference>
<evidence type="ECO:0000313" key="5">
    <source>
        <dbReference type="EMBL" id="TDC90893.1"/>
    </source>
</evidence>
<feature type="compositionally biased region" description="Basic residues" evidence="3">
    <location>
        <begin position="12"/>
        <end position="22"/>
    </location>
</feature>
<dbReference type="PANTHER" id="PTHR30055">
    <property type="entry name" value="HTH-TYPE TRANSCRIPTIONAL REGULATOR RUTR"/>
    <property type="match status" value="1"/>
</dbReference>
<sequence length="247" mass="27071">MSEAVAAAPKSRSGRTPHGRRKVRSAIAVAALEKFAEQGFEATTVDQIAEAAGVGRRTFFRYFRSKEDVVFPGHDERLAEVVELLEAASENADPLLVLGEAAEFVLGMYLEEPEVSRKRSELTRRVSSLRDKEIASIDRYQRVFARYLRARFADQPDGELHAAVAAAAVVAAHNHVLRQWLRSGGELDARAALRRATDQLGEALSGQWPRGGPDGGRESVVVAAVRTSESAEVVLKQVQEALRGIER</sequence>
<evidence type="ECO:0000313" key="6">
    <source>
        <dbReference type="Proteomes" id="UP000294744"/>
    </source>
</evidence>
<evidence type="ECO:0000256" key="3">
    <source>
        <dbReference type="SAM" id="MobiDB-lite"/>
    </source>
</evidence>
<dbReference type="InterPro" id="IPR009057">
    <property type="entry name" value="Homeodomain-like_sf"/>
</dbReference>
<dbReference type="Gene3D" id="1.10.10.60">
    <property type="entry name" value="Homeodomain-like"/>
    <property type="match status" value="1"/>
</dbReference>
<evidence type="ECO:0000256" key="1">
    <source>
        <dbReference type="ARBA" id="ARBA00023125"/>
    </source>
</evidence>
<dbReference type="InterPro" id="IPR001647">
    <property type="entry name" value="HTH_TetR"/>
</dbReference>
<dbReference type="PROSITE" id="PS01081">
    <property type="entry name" value="HTH_TETR_1"/>
    <property type="match status" value="1"/>
</dbReference>
<accession>A0A4R4UQU7</accession>